<dbReference type="OrthoDB" id="2008697at2759"/>
<keyword evidence="1" id="KW-0812">Transmembrane</keyword>
<dbReference type="Proteomes" id="UP000886520">
    <property type="component" value="Chromosome 4"/>
</dbReference>
<keyword evidence="3" id="KW-1185">Reference proteome</keyword>
<proteinExistence type="predicted"/>
<keyword evidence="1" id="KW-0472">Membrane</keyword>
<dbReference type="PANTHER" id="PTHR35307">
    <property type="entry name" value="PROTEIN, PUTATIVE-RELATED"/>
    <property type="match status" value="1"/>
</dbReference>
<feature type="transmembrane region" description="Helical" evidence="1">
    <location>
        <begin position="20"/>
        <end position="44"/>
    </location>
</feature>
<feature type="transmembrane region" description="Helical" evidence="1">
    <location>
        <begin position="250"/>
        <end position="271"/>
    </location>
</feature>
<feature type="transmembrane region" description="Helical" evidence="1">
    <location>
        <begin position="127"/>
        <end position="147"/>
    </location>
</feature>
<sequence length="790" mass="88752">MDYIDAAPANSLQQVTVRILTIGNFGVSYLASFILMFLGIQLLWKCISRRLWLFPCYPTRFTALNAGTLALLGILAKGPKMYSTPHEQKELIPELFNVTGSVLACAFIGACMPSVASTDRSQLWSNFTGTTLLLMTFTFNIASWVIYPARDESYKHISFLFGHLEVELACLISFILILSIQSFAMDEMTSDVAACVAMRLQQLEEGNTSGAEKQVLSWSWEGLERTTCVRLMMAVTSNLQNVASRSPSQVILLALILLLATMLEIATHSYYTPRLYVVPFTNVSIILFGFICLGRWLRLAMCDSRPLSSLLFDTHPFYWRRKVMNLVLHLKAGPHCPLHPTIWKQIIFILKATVYCSLYFIMLLLISPLYGFMLTSTMLAHTLPTLLVRMSKPPLLVLIYWPILFPLKALFLMIYSKVMGCSTTMQMPVSAASLQLDLTAGVIHIPGEDPHTVQKLFEGSVRLAIQRCIKTAKTKPKQALETILKLSNQACYVENNVVYEVLDKKGATNVAMLYMGNYGDQYGWSLTILSLLNVSSIVEVEVIGTSERTMAMMEAYEQALQMVAVVDEMHAPSVCSKETYLKASTSLWSSLLNKRRSWQQKASRCGVQVISPADILDIHLETATRQIQKHRHVFPWTMEAIIAYTTYTVCQNLRKWCMDVEMAGRENVLNQGDTCLIEHIHYLMVEMLAACLQSLPAVLETRTRRAVCNGDVGDIETGIFLIHQAKELWKKLQWPLCTVASPNASAAGFALQQYWLQTKQATQDGAVSNNGAAIWRRGYSWPRQAPSTYS</sequence>
<feature type="transmembrane region" description="Helical" evidence="1">
    <location>
        <begin position="51"/>
        <end position="75"/>
    </location>
</feature>
<evidence type="ECO:0000313" key="2">
    <source>
        <dbReference type="EMBL" id="KAI5081334.1"/>
    </source>
</evidence>
<dbReference type="EMBL" id="JABFUD020000004">
    <property type="protein sequence ID" value="KAI5081334.1"/>
    <property type="molecule type" value="Genomic_DNA"/>
</dbReference>
<dbReference type="PANTHER" id="PTHR35307:SF3">
    <property type="entry name" value="DUF4220 DOMAIN-CONTAINING PROTEIN"/>
    <property type="match status" value="1"/>
</dbReference>
<name>A0A9D4V886_ADICA</name>
<organism evidence="2 3">
    <name type="scientific">Adiantum capillus-veneris</name>
    <name type="common">Maidenhair fern</name>
    <dbReference type="NCBI Taxonomy" id="13818"/>
    <lineage>
        <taxon>Eukaryota</taxon>
        <taxon>Viridiplantae</taxon>
        <taxon>Streptophyta</taxon>
        <taxon>Embryophyta</taxon>
        <taxon>Tracheophyta</taxon>
        <taxon>Polypodiopsida</taxon>
        <taxon>Polypodiidae</taxon>
        <taxon>Polypodiales</taxon>
        <taxon>Pteridineae</taxon>
        <taxon>Pteridaceae</taxon>
        <taxon>Vittarioideae</taxon>
        <taxon>Adiantum</taxon>
    </lineage>
</organism>
<comment type="caution">
    <text evidence="2">The sequence shown here is derived from an EMBL/GenBank/DDBJ whole genome shotgun (WGS) entry which is preliminary data.</text>
</comment>
<feature type="transmembrane region" description="Helical" evidence="1">
    <location>
        <begin position="277"/>
        <end position="297"/>
    </location>
</feature>
<reference evidence="2" key="1">
    <citation type="submission" date="2021-01" db="EMBL/GenBank/DDBJ databases">
        <title>Adiantum capillus-veneris genome.</title>
        <authorList>
            <person name="Fang Y."/>
            <person name="Liao Q."/>
        </authorList>
    </citation>
    <scope>NUCLEOTIDE SEQUENCE</scope>
    <source>
        <strain evidence="2">H3</strain>
        <tissue evidence="2">Leaf</tissue>
    </source>
</reference>
<keyword evidence="1" id="KW-1133">Transmembrane helix</keyword>
<evidence type="ECO:0000313" key="3">
    <source>
        <dbReference type="Proteomes" id="UP000886520"/>
    </source>
</evidence>
<evidence type="ECO:0000256" key="1">
    <source>
        <dbReference type="SAM" id="Phobius"/>
    </source>
</evidence>
<feature type="transmembrane region" description="Helical" evidence="1">
    <location>
        <begin position="395"/>
        <end position="415"/>
    </location>
</feature>
<dbReference type="AlphaFoldDB" id="A0A9D4V886"/>
<gene>
    <name evidence="2" type="ORF">GOP47_0004517</name>
</gene>
<feature type="transmembrane region" description="Helical" evidence="1">
    <location>
        <begin position="95"/>
        <end position="115"/>
    </location>
</feature>
<feature type="transmembrane region" description="Helical" evidence="1">
    <location>
        <begin position="159"/>
        <end position="180"/>
    </location>
</feature>
<accession>A0A9D4V886</accession>
<feature type="transmembrane region" description="Helical" evidence="1">
    <location>
        <begin position="352"/>
        <end position="375"/>
    </location>
</feature>
<protein>
    <submittedName>
        <fullName evidence="2">Uncharacterized protein</fullName>
    </submittedName>
</protein>